<keyword evidence="4" id="KW-1185">Reference proteome</keyword>
<feature type="compositionally biased region" description="Low complexity" evidence="1">
    <location>
        <begin position="157"/>
        <end position="176"/>
    </location>
</feature>
<evidence type="ECO:0000313" key="2">
    <source>
        <dbReference type="EMBL" id="CEP02995.1"/>
    </source>
</evidence>
<evidence type="ECO:0000313" key="4">
    <source>
        <dbReference type="Proteomes" id="UP000039324"/>
    </source>
</evidence>
<evidence type="ECO:0000313" key="5">
    <source>
        <dbReference type="Proteomes" id="UP000290189"/>
    </source>
</evidence>
<reference evidence="3 5" key="2">
    <citation type="submission" date="2018-03" db="EMBL/GenBank/DDBJ databases">
        <authorList>
            <person name="Fogelqvist J."/>
        </authorList>
    </citation>
    <scope>NUCLEOTIDE SEQUENCE [LARGE SCALE GENOMIC DNA]</scope>
</reference>
<dbReference type="AlphaFoldDB" id="A0A0G4J5Z4"/>
<dbReference type="Proteomes" id="UP000290189">
    <property type="component" value="Unassembled WGS sequence"/>
</dbReference>
<dbReference type="EMBL" id="OVEO01000013">
    <property type="protein sequence ID" value="SPR00260.1"/>
    <property type="molecule type" value="Genomic_DNA"/>
</dbReference>
<geneLocation type="mitochondrion" evidence="3"/>
<evidence type="ECO:0000256" key="1">
    <source>
        <dbReference type="SAM" id="MobiDB-lite"/>
    </source>
</evidence>
<dbReference type="EMBL" id="CDSF01000136">
    <property type="protein sequence ID" value="CEP02995.1"/>
    <property type="molecule type" value="Genomic_DNA"/>
</dbReference>
<dbReference type="Proteomes" id="UP000039324">
    <property type="component" value="Unassembled WGS sequence"/>
</dbReference>
<protein>
    <recommendedName>
        <fullName evidence="6">SAP domain-containing protein</fullName>
    </recommendedName>
</protein>
<gene>
    <name evidence="2" type="ORF">PBRA_009213</name>
    <name evidence="3" type="ORF">PLBR_LOCUS7475</name>
</gene>
<accession>A0A0G4J5Z4</accession>
<dbReference type="CDD" id="cd22999">
    <property type="entry name" value="SAP_SLX4"/>
    <property type="match status" value="1"/>
</dbReference>
<name>A0A0G4J5Z4_PLABS</name>
<sequence>MALLLDHHSGASVCGDDSEMAGGTGEAFQCYLCQVGVQGTFVDHLVACSSIPLAVLERVFVEGGTPDDAVARIDAQIAALQALRQAVVRRNRRAAAAAAVPRDQVAIPPCPDYASMPVADLRKRMAAYGFRNGSKSYMVGELTAAWDAVHINQAAAAAAAPSRPARAPGAATTTSRAHARPDASQIEPFRSPATQGRTRKVRPAVQRDASSSDAIDKGDGHADAILEFISTNERLLDHVLCMKSVDVGELHAALRKADVAVPLKAVSDFCRAQGFNVVDRWRQ</sequence>
<evidence type="ECO:0008006" key="6">
    <source>
        <dbReference type="Google" id="ProtNLM"/>
    </source>
</evidence>
<proteinExistence type="predicted"/>
<evidence type="ECO:0000313" key="3">
    <source>
        <dbReference type="EMBL" id="SPR00260.1"/>
    </source>
</evidence>
<keyword evidence="3" id="KW-0496">Mitochondrion</keyword>
<reference evidence="2 4" key="1">
    <citation type="submission" date="2015-02" db="EMBL/GenBank/DDBJ databases">
        <authorList>
            <person name="Chooi Y.-H."/>
        </authorList>
    </citation>
    <scope>NUCLEOTIDE SEQUENCE [LARGE SCALE GENOMIC DNA]</scope>
    <source>
        <strain evidence="2">E3</strain>
    </source>
</reference>
<organism evidence="2 4">
    <name type="scientific">Plasmodiophora brassicae</name>
    <name type="common">Clubroot disease agent</name>
    <dbReference type="NCBI Taxonomy" id="37360"/>
    <lineage>
        <taxon>Eukaryota</taxon>
        <taxon>Sar</taxon>
        <taxon>Rhizaria</taxon>
        <taxon>Endomyxa</taxon>
        <taxon>Phytomyxea</taxon>
        <taxon>Plasmodiophorida</taxon>
        <taxon>Plasmodiophoridae</taxon>
        <taxon>Plasmodiophora</taxon>
    </lineage>
</organism>
<feature type="region of interest" description="Disordered" evidence="1">
    <location>
        <begin position="157"/>
        <end position="216"/>
    </location>
</feature>